<evidence type="ECO:0000256" key="1">
    <source>
        <dbReference type="ARBA" id="ARBA00022630"/>
    </source>
</evidence>
<keyword evidence="3" id="KW-0560">Oxidoreductase</keyword>
<dbReference type="InterPro" id="IPR011251">
    <property type="entry name" value="Luciferase-like_dom"/>
</dbReference>
<dbReference type="PANTHER" id="PTHR30011:SF16">
    <property type="entry name" value="C2H2 FINGER DOMAIN TRANSCRIPTION FACTOR (EUROFUNG)-RELATED"/>
    <property type="match status" value="1"/>
</dbReference>
<organism evidence="8 9">
    <name type="scientific">Mammaliicoccus vitulinus</name>
    <dbReference type="NCBI Taxonomy" id="71237"/>
    <lineage>
        <taxon>Bacteria</taxon>
        <taxon>Bacillati</taxon>
        <taxon>Bacillota</taxon>
        <taxon>Bacilli</taxon>
        <taxon>Bacillales</taxon>
        <taxon>Staphylococcaceae</taxon>
        <taxon>Mammaliicoccus</taxon>
    </lineage>
</organism>
<feature type="binding site" evidence="6">
    <location>
        <position position="98"/>
    </location>
    <ligand>
        <name>FMN</name>
        <dbReference type="ChEBI" id="CHEBI:58210"/>
    </ligand>
</feature>
<evidence type="ECO:0000256" key="3">
    <source>
        <dbReference type="ARBA" id="ARBA00023002"/>
    </source>
</evidence>
<dbReference type="RefSeq" id="WP_107556563.1">
    <property type="nucleotide sequence ID" value="NZ_BMDF01000005.1"/>
</dbReference>
<dbReference type="GO" id="GO:0004497">
    <property type="term" value="F:monooxygenase activity"/>
    <property type="evidence" value="ECO:0007669"/>
    <property type="project" value="UniProtKB-KW"/>
</dbReference>
<dbReference type="EMBL" id="PZFK01000002">
    <property type="protein sequence ID" value="PTI30917.1"/>
    <property type="molecule type" value="Genomic_DNA"/>
</dbReference>
<dbReference type="InterPro" id="IPR036661">
    <property type="entry name" value="Luciferase-like_sf"/>
</dbReference>
<feature type="binding site" evidence="6">
    <location>
        <position position="60"/>
    </location>
    <ligand>
        <name>FMN</name>
        <dbReference type="ChEBI" id="CHEBI:58210"/>
    </ligand>
</feature>
<dbReference type="PIRSF" id="PIRSF000337">
    <property type="entry name" value="NTA_MOA"/>
    <property type="match status" value="1"/>
</dbReference>
<evidence type="ECO:0000259" key="7">
    <source>
        <dbReference type="Pfam" id="PF00296"/>
    </source>
</evidence>
<evidence type="ECO:0000313" key="9">
    <source>
        <dbReference type="Proteomes" id="UP000241209"/>
    </source>
</evidence>
<proteinExistence type="inferred from homology"/>
<dbReference type="PANTHER" id="PTHR30011">
    <property type="entry name" value="ALKANESULFONATE MONOOXYGENASE-RELATED"/>
    <property type="match status" value="1"/>
</dbReference>
<name>A0A2T4PWV5_9STAP</name>
<evidence type="ECO:0000256" key="4">
    <source>
        <dbReference type="ARBA" id="ARBA00023033"/>
    </source>
</evidence>
<dbReference type="PROSITE" id="PS51257">
    <property type="entry name" value="PROKAR_LIPOPROTEIN"/>
    <property type="match status" value="1"/>
</dbReference>
<evidence type="ECO:0000256" key="2">
    <source>
        <dbReference type="ARBA" id="ARBA00022643"/>
    </source>
</evidence>
<evidence type="ECO:0000256" key="6">
    <source>
        <dbReference type="PIRSR" id="PIRSR000337-1"/>
    </source>
</evidence>
<dbReference type="Pfam" id="PF00296">
    <property type="entry name" value="Bac_luciferase"/>
    <property type="match status" value="1"/>
</dbReference>
<dbReference type="GO" id="GO:0016705">
    <property type="term" value="F:oxidoreductase activity, acting on paired donors, with incorporation or reduction of molecular oxygen"/>
    <property type="evidence" value="ECO:0007669"/>
    <property type="project" value="InterPro"/>
</dbReference>
<dbReference type="SUPFAM" id="SSF51679">
    <property type="entry name" value="Bacterial luciferase-like"/>
    <property type="match status" value="1"/>
</dbReference>
<dbReference type="AlphaFoldDB" id="A0A2T4PWV5"/>
<dbReference type="InterPro" id="IPR051260">
    <property type="entry name" value="Diverse_substr_monoxygenases"/>
</dbReference>
<sequence>MSNFKNEQLNIGVLLYGCGHHQAAWLMEDSSIEQIGDISYYQSLAQLSENGLLDAVFFADNQSFPAKSDSELPAFWLDPIINLTAISQVTHHIGLVSTISSSFSNPYTVARQLLTLDHATNGRVGWNLVTSMSDLEAQNHSMEALPSHDKRYQKANEFAELMDKLFTSWQKEHFIHDRDNNQVIKHDQIKPFNHSGEHFQVNGPLSTPSSPQGKPVAMQAGASKQGIALAVKHADAVYSVSWNLKQAKAYRAKLNDAIQQSSTPNKYIKVFPGLVTYVAETREAALFKKEKLDKRLPIENAIKQLSTFVRQDCTKWALDEPVPTLPPVEAFDGPVGRYETILEIIEDTQPTVRELLGYLNAGGGHLTLIGTPVEIVDEMERWFKLGVADGFNLMPPTLPYSLEDFVEFIVPELQRRGLYREAYFGHTFKEHLNIN</sequence>
<dbReference type="STRING" id="1167632.GCA_000286335_02447"/>
<dbReference type="CDD" id="cd01095">
    <property type="entry name" value="Nitrilotriacetate_monoxgenase"/>
    <property type="match status" value="1"/>
</dbReference>
<dbReference type="NCBIfam" id="TIGR03860">
    <property type="entry name" value="FMN_nitrolo"/>
    <property type="match status" value="1"/>
</dbReference>
<dbReference type="GeneID" id="64117541"/>
<protein>
    <submittedName>
        <fullName evidence="8">LLM class flavin-dependent oxidoreductase</fullName>
    </submittedName>
</protein>
<keyword evidence="4" id="KW-0503">Monooxygenase</keyword>
<reference evidence="8 9" key="1">
    <citation type="journal article" date="2016" name="Front. Microbiol.">
        <title>Comprehensive Phylogenetic Analysis of Bovine Non-aureus Staphylococci Species Based on Whole-Genome Sequencing.</title>
        <authorList>
            <person name="Naushad S."/>
            <person name="Barkema H.W."/>
            <person name="Luby C."/>
            <person name="Condas L.A."/>
            <person name="Nobrega D.B."/>
            <person name="Carson D.A."/>
            <person name="De Buck J."/>
        </authorList>
    </citation>
    <scope>NUCLEOTIDE SEQUENCE [LARGE SCALE GENOMIC DNA]</scope>
    <source>
        <strain evidence="8 9">SNUC 2204</strain>
    </source>
</reference>
<feature type="binding site" evidence="6">
    <location>
        <position position="152"/>
    </location>
    <ligand>
        <name>FMN</name>
        <dbReference type="ChEBI" id="CHEBI:58210"/>
    </ligand>
</feature>
<evidence type="ECO:0000256" key="5">
    <source>
        <dbReference type="ARBA" id="ARBA00033748"/>
    </source>
</evidence>
<dbReference type="InterPro" id="IPR016215">
    <property type="entry name" value="NTA_MOA"/>
</dbReference>
<keyword evidence="2 6" id="KW-0288">FMN</keyword>
<comment type="caution">
    <text evidence="8">The sequence shown here is derived from an EMBL/GenBank/DDBJ whole genome shotgun (WGS) entry which is preliminary data.</text>
</comment>
<evidence type="ECO:0000313" key="8">
    <source>
        <dbReference type="EMBL" id="PTI30917.1"/>
    </source>
</evidence>
<dbReference type="Proteomes" id="UP000241209">
    <property type="component" value="Unassembled WGS sequence"/>
</dbReference>
<comment type="similarity">
    <text evidence="5">Belongs to the NtaA/SnaA/DszA monooxygenase family.</text>
</comment>
<feature type="binding site" evidence="6">
    <location>
        <position position="223"/>
    </location>
    <ligand>
        <name>FMN</name>
        <dbReference type="ChEBI" id="CHEBI:58210"/>
    </ligand>
</feature>
<gene>
    <name evidence="8" type="ORF">BU072_01160</name>
</gene>
<accession>A0A2T4PWV5</accession>
<feature type="domain" description="Luciferase-like" evidence="7">
    <location>
        <begin position="28"/>
        <end position="388"/>
    </location>
</feature>
<dbReference type="Gene3D" id="3.20.20.30">
    <property type="entry name" value="Luciferase-like domain"/>
    <property type="match status" value="1"/>
</dbReference>
<feature type="binding site" evidence="6">
    <location>
        <position position="148"/>
    </location>
    <ligand>
        <name>FMN</name>
        <dbReference type="ChEBI" id="CHEBI:58210"/>
    </ligand>
</feature>
<keyword evidence="1 6" id="KW-0285">Flavoprotein</keyword>